<keyword evidence="3" id="KW-1185">Reference proteome</keyword>
<dbReference type="Proteomes" id="UP000249828">
    <property type="component" value="Unassembled WGS sequence"/>
</dbReference>
<organism evidence="2 3">
    <name type="scientific">Enterococcus plantarum</name>
    <dbReference type="NCBI Taxonomy" id="1077675"/>
    <lineage>
        <taxon>Bacteria</taxon>
        <taxon>Bacillati</taxon>
        <taxon>Bacillota</taxon>
        <taxon>Bacilli</taxon>
        <taxon>Lactobacillales</taxon>
        <taxon>Enterococcaceae</taxon>
        <taxon>Enterococcus</taxon>
    </lineage>
</organism>
<accession>A0A2W4B9V8</accession>
<evidence type="ECO:0000313" key="3">
    <source>
        <dbReference type="Proteomes" id="UP000249828"/>
    </source>
</evidence>
<dbReference type="EMBL" id="PIEU01000124">
    <property type="protein sequence ID" value="PZL70143.1"/>
    <property type="molecule type" value="Genomic_DNA"/>
</dbReference>
<reference evidence="2 3" key="1">
    <citation type="submission" date="2017-11" db="EMBL/GenBank/DDBJ databases">
        <title>Draft genome sequence of Enterococcus plantarum TRW2 strain isolated from lettuce.</title>
        <authorList>
            <person name="Kim E.B."/>
            <person name="Marco M.L."/>
            <person name="Williams T.R."/>
            <person name="You I.H."/>
        </authorList>
    </citation>
    <scope>NUCLEOTIDE SEQUENCE [LARGE SCALE GENOMIC DNA]</scope>
    <source>
        <strain evidence="2 3">TRW2</strain>
    </source>
</reference>
<comment type="caution">
    <text evidence="2">The sequence shown here is derived from an EMBL/GenBank/DDBJ whole genome shotgun (WGS) entry which is preliminary data.</text>
</comment>
<dbReference type="EMBL" id="PIEU01000072">
    <property type="protein sequence ID" value="PZL73105.1"/>
    <property type="molecule type" value="Genomic_DNA"/>
</dbReference>
<sequence>MACNSCGNKSGFNGSCNSCSKVPDIDTESALDTIKNGDENFCFNEVTDEICSNLKGDKGIHPYKGKNHNDCEDLHALNTYLHGNSWNSLKTLDFCDINALRCWLYELVSNSWNMTKGLVCAICGLWDAIHKIIDWINNFGGCEASIQTETTLWSGSETFSTGTKHTFSGIDIGKYNSVALEWVLQKPDAGEDYMRSEVRRVDNFPNPQDTGWFIEANETQSASDKLDDPSMQFLLVGAQALTKDTIYAASIKVVYWLSDGTRVSKPTTARLVSIKGYKTINLCPPKI</sequence>
<dbReference type="AlphaFoldDB" id="A0A2W4B9V8"/>
<dbReference type="RefSeq" id="WP_111248009.1">
    <property type="nucleotide sequence ID" value="NZ_PIEU01000072.1"/>
</dbReference>
<name>A0A2W4B9V8_9ENTE</name>
<gene>
    <name evidence="2" type="ORF">CI088_09565</name>
    <name evidence="1" type="ORF">CI088_15960</name>
</gene>
<evidence type="ECO:0000313" key="1">
    <source>
        <dbReference type="EMBL" id="PZL70143.1"/>
    </source>
</evidence>
<evidence type="ECO:0000313" key="2">
    <source>
        <dbReference type="EMBL" id="PZL73105.1"/>
    </source>
</evidence>
<proteinExistence type="predicted"/>
<protein>
    <submittedName>
        <fullName evidence="2">Uncharacterized protein</fullName>
    </submittedName>
</protein>